<evidence type="ECO:0000256" key="6">
    <source>
        <dbReference type="ARBA" id="ARBA00022556"/>
    </source>
</evidence>
<keyword evidence="10 12" id="KW-0443">Lipid metabolism</keyword>
<dbReference type="AlphaFoldDB" id="F8ADI6"/>
<name>F8ADI6_THEID</name>
<evidence type="ECO:0000256" key="3">
    <source>
        <dbReference type="ARBA" id="ARBA00005002"/>
    </source>
</evidence>
<dbReference type="NCBIfam" id="TIGR00325">
    <property type="entry name" value="lpxC"/>
    <property type="match status" value="1"/>
</dbReference>
<feature type="binding site" evidence="12">
    <location>
        <position position="236"/>
    </location>
    <ligand>
        <name>Zn(2+)</name>
        <dbReference type="ChEBI" id="CHEBI:29105"/>
    </ligand>
</feature>
<dbReference type="UniPathway" id="UPA00359">
    <property type="reaction ID" value="UER00478"/>
</dbReference>
<dbReference type="GO" id="GO:0016020">
    <property type="term" value="C:membrane"/>
    <property type="evidence" value="ECO:0007669"/>
    <property type="project" value="GOC"/>
</dbReference>
<evidence type="ECO:0000256" key="12">
    <source>
        <dbReference type="HAMAP-Rule" id="MF_00388"/>
    </source>
</evidence>
<evidence type="ECO:0000256" key="7">
    <source>
        <dbReference type="ARBA" id="ARBA00022723"/>
    </source>
</evidence>
<organism evidence="13 14">
    <name type="scientific">Thermodesulfatator indicus (strain DSM 15286 / JCM 11887 / CIR29812)</name>
    <dbReference type="NCBI Taxonomy" id="667014"/>
    <lineage>
        <taxon>Bacteria</taxon>
        <taxon>Pseudomonadati</taxon>
        <taxon>Thermodesulfobacteriota</taxon>
        <taxon>Thermodesulfobacteria</taxon>
        <taxon>Thermodesulfobacteriales</taxon>
        <taxon>Thermodesulfatatoraceae</taxon>
        <taxon>Thermodesulfatator</taxon>
    </lineage>
</organism>
<accession>F8ADI6</accession>
<keyword evidence="9 12" id="KW-0862">Zinc</keyword>
<keyword evidence="5 12" id="KW-0444">Lipid biosynthesis</keyword>
<dbReference type="InParanoid" id="F8ADI6"/>
<dbReference type="Gene3D" id="3.30.1700.10">
    <property type="entry name" value="lpxc deacetylase, domain 2"/>
    <property type="match status" value="1"/>
</dbReference>
<dbReference type="HAMAP" id="MF_00388">
    <property type="entry name" value="LpxC"/>
    <property type="match status" value="1"/>
</dbReference>
<keyword evidence="8 12" id="KW-0378">Hydrolase</keyword>
<reference evidence="13 14" key="2">
    <citation type="journal article" date="2012" name="Stand. Genomic Sci.">
        <title>Complete genome sequence of the thermophilic sulfate-reducing ocean bacterium Thermodesulfatator indicus type strain (CIR29812(T)).</title>
        <authorList>
            <person name="Anderson I."/>
            <person name="Saunders E."/>
            <person name="Lapidus A."/>
            <person name="Nolan M."/>
            <person name="Lucas S."/>
            <person name="Tice H."/>
            <person name="Del Rio T.G."/>
            <person name="Cheng J.F."/>
            <person name="Han C."/>
            <person name="Tapia R."/>
            <person name="Goodwin L.A."/>
            <person name="Pitluck S."/>
            <person name="Liolios K."/>
            <person name="Mavromatis K."/>
            <person name="Pagani I."/>
            <person name="Ivanova N."/>
            <person name="Mikhailova N."/>
            <person name="Pati A."/>
            <person name="Chen A."/>
            <person name="Palaniappan K."/>
            <person name="Land M."/>
            <person name="Hauser L."/>
            <person name="Jeffries C.D."/>
            <person name="Chang Y.J."/>
            <person name="Brambilla E.M."/>
            <person name="Rohde M."/>
            <person name="Spring S."/>
            <person name="Goker M."/>
            <person name="Detter J.C."/>
            <person name="Woyke T."/>
            <person name="Bristow J."/>
            <person name="Eisen J.A."/>
            <person name="Markowitz V."/>
            <person name="Hugenholtz P."/>
            <person name="Kyrpides N.C."/>
            <person name="Klenk H.P."/>
        </authorList>
    </citation>
    <scope>NUCLEOTIDE SEQUENCE [LARGE SCALE GENOMIC DNA]</scope>
    <source>
        <strain evidence="14">DSM 15286 / JCM 11887 / CIR29812</strain>
    </source>
</reference>
<dbReference type="HOGENOM" id="CLU_046528_1_0_0"/>
<dbReference type="GO" id="GO:0009245">
    <property type="term" value="P:lipid A biosynthetic process"/>
    <property type="evidence" value="ECO:0007669"/>
    <property type="project" value="UniProtKB-UniRule"/>
</dbReference>
<keyword evidence="6 12" id="KW-0441">Lipid A biosynthesis</keyword>
<dbReference type="SUPFAM" id="SSF54211">
    <property type="entry name" value="Ribosomal protein S5 domain 2-like"/>
    <property type="match status" value="2"/>
</dbReference>
<dbReference type="Pfam" id="PF03331">
    <property type="entry name" value="LpxC"/>
    <property type="match status" value="1"/>
</dbReference>
<dbReference type="OrthoDB" id="9802746at2"/>
<dbReference type="Gene3D" id="3.30.230.20">
    <property type="entry name" value="lpxc deacetylase, domain 1"/>
    <property type="match status" value="1"/>
</dbReference>
<feature type="binding site" evidence="12">
    <location>
        <position position="240"/>
    </location>
    <ligand>
        <name>Zn(2+)</name>
        <dbReference type="ChEBI" id="CHEBI:29105"/>
    </ligand>
</feature>
<comment type="pathway">
    <text evidence="3 12">Glycolipid biosynthesis; lipid IV(A) biosynthesis; lipid IV(A) from (3R)-3-hydroxytetradecanoyl-[acyl-carrier-protein] and UDP-N-acetyl-alpha-D-glucosamine: step 2/6.</text>
</comment>
<comment type="similarity">
    <text evidence="12">Belongs to the LpxC family.</text>
</comment>
<feature type="binding site" evidence="12">
    <location>
        <position position="79"/>
    </location>
    <ligand>
        <name>Zn(2+)</name>
        <dbReference type="ChEBI" id="CHEBI:29105"/>
    </ligand>
</feature>
<comment type="catalytic activity">
    <reaction evidence="11 12">
        <text>a UDP-3-O-[(3R)-3-hydroxyacyl]-N-acetyl-alpha-D-glucosamine + H2O = a UDP-3-O-[(3R)-3-hydroxyacyl]-alpha-D-glucosamine + acetate</text>
        <dbReference type="Rhea" id="RHEA:67816"/>
        <dbReference type="ChEBI" id="CHEBI:15377"/>
        <dbReference type="ChEBI" id="CHEBI:30089"/>
        <dbReference type="ChEBI" id="CHEBI:137740"/>
        <dbReference type="ChEBI" id="CHEBI:173225"/>
        <dbReference type="EC" id="3.5.1.108"/>
    </reaction>
</comment>
<dbReference type="eggNOG" id="COG0774">
    <property type="taxonomic scope" value="Bacteria"/>
</dbReference>
<dbReference type="PANTHER" id="PTHR33694">
    <property type="entry name" value="UDP-3-O-ACYL-N-ACETYLGLUCOSAMINE DEACETYLASE 1, MITOCHONDRIAL-RELATED"/>
    <property type="match status" value="1"/>
</dbReference>
<dbReference type="KEGG" id="tid:Thein_0988"/>
<evidence type="ECO:0000256" key="5">
    <source>
        <dbReference type="ARBA" id="ARBA00022516"/>
    </source>
</evidence>
<dbReference type="GO" id="GO:0046872">
    <property type="term" value="F:metal ion binding"/>
    <property type="evidence" value="ECO:0007669"/>
    <property type="project" value="UniProtKB-KW"/>
</dbReference>
<evidence type="ECO:0000256" key="2">
    <source>
        <dbReference type="ARBA" id="ARBA00002923"/>
    </source>
</evidence>
<dbReference type="PaxDb" id="667014-Thein_0988"/>
<feature type="active site" description="Proton donor" evidence="12">
    <location>
        <position position="263"/>
    </location>
</feature>
<comment type="cofactor">
    <cofactor evidence="1 12">
        <name>Zn(2+)</name>
        <dbReference type="ChEBI" id="CHEBI:29105"/>
    </cofactor>
</comment>
<evidence type="ECO:0000256" key="9">
    <source>
        <dbReference type="ARBA" id="ARBA00022833"/>
    </source>
</evidence>
<protein>
    <recommendedName>
        <fullName evidence="4 12">UDP-3-O-acyl-N-acetylglucosamine deacetylase</fullName>
        <shortName evidence="12">UDP-3-O-acyl-GlcNAc deacetylase</shortName>
        <ecNumber evidence="4 12">3.5.1.108</ecNumber>
    </recommendedName>
    <alternativeName>
        <fullName evidence="12">UDP-3-O-[R-3-hydroxymyristoyl]-N-acetylglucosamine deacetylase</fullName>
    </alternativeName>
</protein>
<evidence type="ECO:0000256" key="1">
    <source>
        <dbReference type="ARBA" id="ARBA00001947"/>
    </source>
</evidence>
<evidence type="ECO:0000256" key="4">
    <source>
        <dbReference type="ARBA" id="ARBA00012745"/>
    </source>
</evidence>
<dbReference type="InterPro" id="IPR020568">
    <property type="entry name" value="Ribosomal_Su5_D2-typ_SF"/>
</dbReference>
<evidence type="ECO:0000256" key="8">
    <source>
        <dbReference type="ARBA" id="ARBA00022801"/>
    </source>
</evidence>
<dbReference type="STRING" id="667014.Thein_0988"/>
<dbReference type="InterPro" id="IPR011334">
    <property type="entry name" value="UDP-acyl_GlcNac_deAcase_C"/>
</dbReference>
<dbReference type="EC" id="3.5.1.108" evidence="4 12"/>
<evidence type="ECO:0000313" key="14">
    <source>
        <dbReference type="Proteomes" id="UP000006793"/>
    </source>
</evidence>
<keyword evidence="7 12" id="KW-0479">Metal-binding</keyword>
<dbReference type="InterPro" id="IPR015870">
    <property type="entry name" value="UDP-acyl_N-AcGlcN_deAcase_N"/>
</dbReference>
<sequence>MELFQHTIANSIKLCGEGVISGKEICLEFHPAPPNHGIIFERADLSSPVAIPVTPETAFAINGASGVAYGKHHIIYVEHLLSALNGLGIDNLLIRVYGEEIPLFDGSAQVFIEAFLSIGRKPQWALRRYIQLKEEIVVSDEKGKIVISPAQDLEISCEIDFPHPLIGQQSFSLEVCQEKYLSQVSFARTFAFLEDLIRLRKEGILRGGSLENAIILDESQVLNPDGLRSPDEFVRHKVLDLLGDLYLLGAPILAKIEAKRSSHKLHQKAVQAIWNSAYAWHWYPSPRQAPVKPATPVPTFAA</sequence>
<dbReference type="InterPro" id="IPR004463">
    <property type="entry name" value="UDP-acyl_GlcNac_deAcase"/>
</dbReference>
<keyword evidence="14" id="KW-1185">Reference proteome</keyword>
<reference evidence="14" key="1">
    <citation type="submission" date="2011-04" db="EMBL/GenBank/DDBJ databases">
        <title>The complete genome of Thermodesulfatator indicus DSM 15286.</title>
        <authorList>
            <person name="Lucas S."/>
            <person name="Copeland A."/>
            <person name="Lapidus A."/>
            <person name="Bruce D."/>
            <person name="Goodwin L."/>
            <person name="Pitluck S."/>
            <person name="Peters L."/>
            <person name="Kyrpides N."/>
            <person name="Mavromatis K."/>
            <person name="Pagani I."/>
            <person name="Ivanova N."/>
            <person name="Saunders L."/>
            <person name="Detter J.C."/>
            <person name="Tapia R."/>
            <person name="Han C."/>
            <person name="Land M."/>
            <person name="Hauser L."/>
            <person name="Markowitz V."/>
            <person name="Cheng J.-F."/>
            <person name="Hugenholtz P."/>
            <person name="Woyke T."/>
            <person name="Wu D."/>
            <person name="Spring S."/>
            <person name="Schroeder M."/>
            <person name="Brambilla E."/>
            <person name="Klenk H.-P."/>
            <person name="Eisen J.A."/>
        </authorList>
    </citation>
    <scope>NUCLEOTIDE SEQUENCE [LARGE SCALE GENOMIC DNA]</scope>
    <source>
        <strain evidence="14">DSM 15286 / JCM 11887 / CIR29812</strain>
    </source>
</reference>
<comment type="function">
    <text evidence="2 12">Catalyzes the hydrolysis of UDP-3-O-myristoyl-N-acetylglucosamine to form UDP-3-O-myristoylglucosamine and acetate, the committed step in lipid A biosynthesis.</text>
</comment>
<dbReference type="Proteomes" id="UP000006793">
    <property type="component" value="Chromosome"/>
</dbReference>
<evidence type="ECO:0000256" key="11">
    <source>
        <dbReference type="ARBA" id="ARBA00024535"/>
    </source>
</evidence>
<dbReference type="EMBL" id="CP002683">
    <property type="protein sequence ID" value="AEH44860.1"/>
    <property type="molecule type" value="Genomic_DNA"/>
</dbReference>
<dbReference type="RefSeq" id="WP_013907602.1">
    <property type="nucleotide sequence ID" value="NC_015681.1"/>
</dbReference>
<gene>
    <name evidence="12" type="primary">lpxC</name>
    <name evidence="13" type="ordered locus">Thein_0988</name>
</gene>
<dbReference type="PANTHER" id="PTHR33694:SF1">
    <property type="entry name" value="UDP-3-O-ACYL-N-ACETYLGLUCOSAMINE DEACETYLASE 1, MITOCHONDRIAL-RELATED"/>
    <property type="match status" value="1"/>
</dbReference>
<dbReference type="GO" id="GO:0103117">
    <property type="term" value="F:UDP-3-O-acyl-N-acetylglucosamine deacetylase activity"/>
    <property type="evidence" value="ECO:0007669"/>
    <property type="project" value="UniProtKB-UniRule"/>
</dbReference>
<proteinExistence type="inferred from homology"/>
<evidence type="ECO:0000256" key="10">
    <source>
        <dbReference type="ARBA" id="ARBA00023098"/>
    </source>
</evidence>
<dbReference type="FunCoup" id="F8ADI6">
    <property type="interactions" value="367"/>
</dbReference>
<evidence type="ECO:0000313" key="13">
    <source>
        <dbReference type="EMBL" id="AEH44860.1"/>
    </source>
</evidence>